<dbReference type="STRING" id="459525.SAMN04488137_1376"/>
<name>A0A1G9V5L3_9BACL</name>
<accession>A0A1G9V5L3</accession>
<dbReference type="Pfam" id="PF13040">
    <property type="entry name" value="Fur_reg_FbpB"/>
    <property type="match status" value="1"/>
</dbReference>
<dbReference type="AlphaFoldDB" id="A0A1G9V5L3"/>
<dbReference type="EMBL" id="FNHW01000001">
    <property type="protein sequence ID" value="SDM67474.1"/>
    <property type="molecule type" value="Genomic_DNA"/>
</dbReference>
<evidence type="ECO:0000256" key="1">
    <source>
        <dbReference type="SAM" id="MobiDB-lite"/>
    </source>
</evidence>
<proteinExistence type="predicted"/>
<keyword evidence="3" id="KW-1185">Reference proteome</keyword>
<protein>
    <submittedName>
        <fullName evidence="2">Fur-regulated basic protein B</fullName>
    </submittedName>
</protein>
<feature type="region of interest" description="Disordered" evidence="1">
    <location>
        <begin position="23"/>
        <end position="42"/>
    </location>
</feature>
<reference evidence="3" key="1">
    <citation type="submission" date="2016-10" db="EMBL/GenBank/DDBJ databases">
        <authorList>
            <person name="Varghese N."/>
            <person name="Submissions S."/>
        </authorList>
    </citation>
    <scope>NUCLEOTIDE SEQUENCE [LARGE SCALE GENOMIC DNA]</scope>
    <source>
        <strain evidence="3">CGMCC 1.6854</strain>
    </source>
</reference>
<dbReference type="InterPro" id="IPR025004">
    <property type="entry name" value="SenN/SenS"/>
</dbReference>
<dbReference type="RefSeq" id="WP_090233459.1">
    <property type="nucleotide sequence ID" value="NZ_FNHW01000001.1"/>
</dbReference>
<sequence length="42" mass="5227">MRKSRHASFKDLVMENKRELLSNQDEMERIEKKLEERHTRRA</sequence>
<organism evidence="2 3">
    <name type="scientific">Fictibacillus solisalsi</name>
    <dbReference type="NCBI Taxonomy" id="459525"/>
    <lineage>
        <taxon>Bacteria</taxon>
        <taxon>Bacillati</taxon>
        <taxon>Bacillota</taxon>
        <taxon>Bacilli</taxon>
        <taxon>Bacillales</taxon>
        <taxon>Fictibacillaceae</taxon>
        <taxon>Fictibacillus</taxon>
    </lineage>
</organism>
<dbReference type="Proteomes" id="UP000199544">
    <property type="component" value="Unassembled WGS sequence"/>
</dbReference>
<evidence type="ECO:0000313" key="2">
    <source>
        <dbReference type="EMBL" id="SDM67474.1"/>
    </source>
</evidence>
<dbReference type="OrthoDB" id="2991278at2"/>
<gene>
    <name evidence="2" type="ORF">SAMN04488137_1376</name>
</gene>
<evidence type="ECO:0000313" key="3">
    <source>
        <dbReference type="Proteomes" id="UP000199544"/>
    </source>
</evidence>